<dbReference type="PANTHER" id="PTHR12684">
    <property type="entry name" value="PUTATIVE PHOSPHOTRANSFERASE"/>
    <property type="match status" value="1"/>
</dbReference>
<gene>
    <name evidence="5" type="primary">kptA</name>
    <name evidence="5" type="ORF">AK812_SmicGene40355</name>
</gene>
<reference evidence="5 6" key="1">
    <citation type="submission" date="2016-02" db="EMBL/GenBank/DDBJ databases">
        <title>Genome analysis of coral dinoflagellate symbionts highlights evolutionary adaptations to a symbiotic lifestyle.</title>
        <authorList>
            <person name="Aranda M."/>
            <person name="Li Y."/>
            <person name="Liew Y.J."/>
            <person name="Baumgarten S."/>
            <person name="Simakov O."/>
            <person name="Wilson M."/>
            <person name="Piel J."/>
            <person name="Ashoor H."/>
            <person name="Bougouffa S."/>
            <person name="Bajic V.B."/>
            <person name="Ryu T."/>
            <person name="Ravasi T."/>
            <person name="Bayer T."/>
            <person name="Micklem G."/>
            <person name="Kim H."/>
            <person name="Bhak J."/>
            <person name="Lajeunesse T.C."/>
            <person name="Voolstra C.R."/>
        </authorList>
    </citation>
    <scope>NUCLEOTIDE SEQUENCE [LARGE SCALE GENOMIC DNA]</scope>
    <source>
        <strain evidence="5 6">CCMP2467</strain>
    </source>
</reference>
<name>A0A1Q9C8T0_SYMMI</name>
<comment type="caution">
    <text evidence="5">The sequence shown here is derived from an EMBL/GenBank/DDBJ whole genome shotgun (WGS) entry which is preliminary data.</text>
</comment>
<feature type="region of interest" description="Disordered" evidence="4">
    <location>
        <begin position="770"/>
        <end position="807"/>
    </location>
</feature>
<dbReference type="Proteomes" id="UP000186817">
    <property type="component" value="Unassembled WGS sequence"/>
</dbReference>
<keyword evidence="3" id="KW-0520">NAD</keyword>
<feature type="compositionally biased region" description="Acidic residues" evidence="4">
    <location>
        <begin position="842"/>
        <end position="853"/>
    </location>
</feature>
<protein>
    <submittedName>
        <fullName evidence="5">Putative RNA 2'-phosphotransferase</fullName>
    </submittedName>
</protein>
<evidence type="ECO:0000256" key="4">
    <source>
        <dbReference type="SAM" id="MobiDB-lite"/>
    </source>
</evidence>
<feature type="compositionally biased region" description="Low complexity" evidence="4">
    <location>
        <begin position="789"/>
        <end position="807"/>
    </location>
</feature>
<evidence type="ECO:0000256" key="2">
    <source>
        <dbReference type="ARBA" id="ARBA00022679"/>
    </source>
</evidence>
<keyword evidence="6" id="KW-1185">Reference proteome</keyword>
<dbReference type="InterPro" id="IPR042081">
    <property type="entry name" value="RNA_2'-PTrans_C"/>
</dbReference>
<keyword evidence="2 5" id="KW-0808">Transferase</keyword>
<dbReference type="EMBL" id="LSRX01001495">
    <property type="protein sequence ID" value="OLP79352.1"/>
    <property type="molecule type" value="Genomic_DNA"/>
</dbReference>
<proteinExistence type="inferred from homology"/>
<dbReference type="PANTHER" id="PTHR12684:SF2">
    <property type="entry name" value="TRNA 2'-PHOSPHOTRANSFERASE 1"/>
    <property type="match status" value="1"/>
</dbReference>
<dbReference type="OrthoDB" id="413833at2759"/>
<dbReference type="Gene3D" id="3.20.170.30">
    <property type="match status" value="1"/>
</dbReference>
<dbReference type="InterPro" id="IPR002745">
    <property type="entry name" value="Ptrans_KptA/Tpt1"/>
</dbReference>
<dbReference type="GO" id="GO:0006388">
    <property type="term" value="P:tRNA splicing, via endonucleolytic cleavage and ligation"/>
    <property type="evidence" value="ECO:0007669"/>
    <property type="project" value="TreeGrafter"/>
</dbReference>
<evidence type="ECO:0000256" key="1">
    <source>
        <dbReference type="ARBA" id="ARBA00009836"/>
    </source>
</evidence>
<evidence type="ECO:0000256" key="3">
    <source>
        <dbReference type="ARBA" id="ARBA00023027"/>
    </source>
</evidence>
<dbReference type="SUPFAM" id="SSF56399">
    <property type="entry name" value="ADP-ribosylation"/>
    <property type="match status" value="1"/>
</dbReference>
<feature type="region of interest" description="Disordered" evidence="4">
    <location>
        <begin position="831"/>
        <end position="853"/>
    </location>
</feature>
<evidence type="ECO:0000313" key="6">
    <source>
        <dbReference type="Proteomes" id="UP000186817"/>
    </source>
</evidence>
<accession>A0A1Q9C8T0</accession>
<dbReference type="Pfam" id="PF01885">
    <property type="entry name" value="PTS_2-RNA"/>
    <property type="match status" value="1"/>
</dbReference>
<evidence type="ECO:0000313" key="5">
    <source>
        <dbReference type="EMBL" id="OLP79352.1"/>
    </source>
</evidence>
<dbReference type="Gene3D" id="2.60.60.30">
    <property type="entry name" value="sav2460 like domains"/>
    <property type="match status" value="1"/>
</dbReference>
<sequence>MGSEVATCGAAEKLAGIKAIYCSKLPATAHDHLTAMAAIVVQDEFVRVNTTEPDRNGVLDVMKQIMAAATVHSDYMCFGPSTEQRMLEEAYQGVSTQCAAQIALTNSEAQVPNLIQMTYVSDEGLAKLKPTARLSTKRKKVLIFVSDSSTALCSSNRKGKLTKGDLTNEVDQVEEHLKTAAQVFPDALVDIVVWWAGNCAAYREGSATTEQVARKIRRAADALAARKGEPGNDIGFIKVIGKVDSVLFQLHNAYDDFNEAMFTEFENRGLQTQSATTCVGSPELYDAFHASENEHNREVFTAYIHATLSVSRAEWLAEMMQVAIRPLRRQFKHVEPDNAGNPSAARQGVVIKRAHTEITEEDKAWEQPDVAKAADLTTLPTTPPPDKAIREDVPDFGPTTTVEGIAECVNDVVVQDADGNVTYQPPSDVNLVDDGDYDIPIQSSMGRVIEDSTPKKAAPKRKSDQEEDILRREMYVDHSAPQGVAAFSESLAQEYFYNGVAHRMLPLNPQDIRGDAEVKFNHGDLKFLSLLLRGHELEQHGLILDKGCWTDVDKLLDRFNYCRQRRWGVRQLLRAAKADKKGRIRLLGIDVPMKETIGQVLFPVRIRIAKRITFSRQHGTAIDTEEAESRSSAFGVTVLSAADTPKRIYHRTTGSGLESILKGGIIPGAKKSGRAHCYFSSYRLNDARYQSGMRSNMPVEIAIDTFKAIAAGCEFFVTDSDGTLTRNTVPPDCIVSAVDTTKKGQPLYVAESTEATLTGESGFRAKRDYEEAASSSTMAPPVTKAPVIKPTAAKTSAPKPTAKKMPTNKMPAEEIADAEVPDATMDLDAATREGEPSAAVDVESDTTEAGEDDPYPLGSFPCANCQAIVAKGMLFCLRCKAPQTDESSKVTKKFFENKGLRLRLLATAAAGSRKPVENLISADFRQLNASSKKRGQMSAEATLIRDAKDRVTRATKLNFSSVASRWTLDDQFQKRMMQEGRCFEDMHRFDFIAKACLPDPGRNEEQRVLRAGAHFSSSSQAIAPGKLVYYAHCEVEPLRTLRLTDDICSVPIGFTYMGAFLPPRLYADIVMHTPDARRILTFDGEVSLTGRPDKCGSQGGPVIGWPPLQPLAFCEYGSRRRMQRRVRAHFERMNQPVEDPFGDMLPPMQGNPVVRAAMRNQIQGAAPPVMPPGVLPPASPEVVMQEERVLASESVVDEQVELNQEERMEVQCVGMEHLREVTTYENEQQEAANEIKSIRSFQPTEAEHNCLPLHLRNKKLPGGLFSDRPTWSNPPPFPERLGEIVVEGVHHTDKTPTGHHVVLELVGCTSCENDRTKEVEWGGLLAIDESGSYRKMYRTSALGRPYDNFGHHHLRFGDRQPIVERPFFRKPGEYPRGWSTRQVPEEQQKYVKTYKYKYSSFKFDSSILPEVRAMAEEAVAGGSNVDAKFVHEHEAEELKVLKELREQEKRIPFNHKLEQMHMHIYLCAEQGEGLVCPDKPAETLMVHDGALAFDSSKTATFDELGKHSGLCTYGHCMSSRGFELKGKVLPWTMCTGCTSDRRCGTHSRAYPHPSMATQNFFNCLVERAYTPTGQVDILQQQEGTRDPKARIGSGFIFRGAESKGHVTGHINWHLTVPREGHCEPFMQDVAYVGIGVDECDKCPGGEVDVDIGMVLLSCRREGTKKLGGASNCEYYDHVNYRHKKESTNYRISEDDRSGEGEGDDEWAFLNLAGLRTSGVTHVMVVANIFGCANGRPNSEIGWQDLEGAFLRVTGSSANSKDFSNAETIGYVDLDAMHGPARNGAALIMFYLSDDASLVKPSEMVRSDAAGGSGSHWKMAVVKKPYEGYELSQRNALKAFGLEVLSTQESSLPEQVSDMSLPTALGTEQSMGPSVELQPVLLDGIAKTNDVHFSQETSEQRRAKEITPQELWKNLAATLPEGPPGTAIVYDPSRVQDGGAVSEPEHSFLEQLNLSSEKFFSGKALELEMQSLV</sequence>
<organism evidence="5 6">
    <name type="scientific">Symbiodinium microadriaticum</name>
    <name type="common">Dinoflagellate</name>
    <name type="synonym">Zooxanthella microadriatica</name>
    <dbReference type="NCBI Taxonomy" id="2951"/>
    <lineage>
        <taxon>Eukaryota</taxon>
        <taxon>Sar</taxon>
        <taxon>Alveolata</taxon>
        <taxon>Dinophyceae</taxon>
        <taxon>Suessiales</taxon>
        <taxon>Symbiodiniaceae</taxon>
        <taxon>Symbiodinium</taxon>
    </lineage>
</organism>
<dbReference type="GO" id="GO:0000215">
    <property type="term" value="F:tRNA 2'-phosphotransferase activity"/>
    <property type="evidence" value="ECO:0007669"/>
    <property type="project" value="TreeGrafter"/>
</dbReference>
<comment type="similarity">
    <text evidence="1">Belongs to the KptA/TPT1 family.</text>
</comment>